<dbReference type="GO" id="GO:0140284">
    <property type="term" value="C:endoplasmic reticulum-endosome membrane contact site"/>
    <property type="evidence" value="ECO:0007669"/>
    <property type="project" value="TreeGrafter"/>
</dbReference>
<dbReference type="InterPro" id="IPR002314">
    <property type="entry name" value="aa-tRNA-synt_IIb"/>
</dbReference>
<dbReference type="EC" id="6.1.1.3" evidence="2"/>
<dbReference type="GO" id="GO:0004829">
    <property type="term" value="F:threonine-tRNA ligase activity"/>
    <property type="evidence" value="ECO:0007669"/>
    <property type="project" value="UniProtKB-EC"/>
</dbReference>
<dbReference type="GO" id="GO:0006435">
    <property type="term" value="P:threonyl-tRNA aminoacylation"/>
    <property type="evidence" value="ECO:0007669"/>
    <property type="project" value="InterPro"/>
</dbReference>
<proteinExistence type="predicted"/>
<dbReference type="GO" id="GO:0031902">
    <property type="term" value="C:late endosome membrane"/>
    <property type="evidence" value="ECO:0007669"/>
    <property type="project" value="TreeGrafter"/>
</dbReference>
<dbReference type="SUPFAM" id="SSF55961">
    <property type="entry name" value="Bet v1-like"/>
    <property type="match status" value="1"/>
</dbReference>
<dbReference type="Gene3D" id="3.30.530.20">
    <property type="match status" value="1"/>
</dbReference>
<feature type="transmembrane region" description="Helical" evidence="11">
    <location>
        <begin position="558"/>
        <end position="578"/>
    </location>
</feature>
<keyword evidence="5" id="KW-0547">Nucleotide-binding</keyword>
<dbReference type="PROSITE" id="PS51439">
    <property type="entry name" value="MENTAL"/>
    <property type="match status" value="1"/>
</dbReference>
<keyword evidence="7 11" id="KW-0472">Membrane</keyword>
<comment type="caution">
    <text evidence="15">The sequence shown here is derived from an EMBL/GenBank/DDBJ whole genome shotgun (WGS) entry which is preliminary data.</text>
</comment>
<evidence type="ECO:0000256" key="7">
    <source>
        <dbReference type="ARBA" id="ARBA00023136"/>
    </source>
</evidence>
<dbReference type="SMART" id="SM00234">
    <property type="entry name" value="START"/>
    <property type="match status" value="1"/>
</dbReference>
<dbReference type="Gene3D" id="3.30.930.10">
    <property type="entry name" value="Bira Bifunctional Protein, Domain 2"/>
    <property type="match status" value="1"/>
</dbReference>
<evidence type="ECO:0000259" key="14">
    <source>
        <dbReference type="PROSITE" id="PS51439"/>
    </source>
</evidence>
<reference evidence="15 16" key="1">
    <citation type="submission" date="2023-03" db="EMBL/GenBank/DDBJ databases">
        <title>Genome insight into feeding habits of ladybird beetles.</title>
        <authorList>
            <person name="Li H.-S."/>
            <person name="Huang Y.-H."/>
            <person name="Pang H."/>
        </authorList>
    </citation>
    <scope>NUCLEOTIDE SEQUENCE [LARGE SCALE GENOMIC DNA]</scope>
    <source>
        <strain evidence="15">SYSU_2023b</strain>
        <tissue evidence="15">Whole body</tissue>
    </source>
</reference>
<dbReference type="InterPro" id="IPR045864">
    <property type="entry name" value="aa-tRNA-synth_II/BPL/LPL"/>
</dbReference>
<dbReference type="PROSITE" id="PS50848">
    <property type="entry name" value="START"/>
    <property type="match status" value="1"/>
</dbReference>
<accession>A0AAW1USX3</accession>
<dbReference type="EMBL" id="JARQZJ010000101">
    <property type="protein sequence ID" value="KAK9886631.1"/>
    <property type="molecule type" value="Genomic_DNA"/>
</dbReference>
<sequence length="582" mass="67173">MATQNEYGGGASIQSPINPTPAVDMAHSVSVNTLPSLQNEFLLSEALHRGYRFEGRMSRIRRFFCLFVTFDVLFIGLMWLICVMLRGDNIWQAVNQQIIHYNIKTSLFDILVLAICRFILLLLFYGILYINHWIIICITTTSTCAFSIAKVYFYDWQLTSQPVFEVLSILVSFVISWGEAWFFDYRVIPQETYANQFFTGADDRSPLIQHYLRGSAPSRYTESVENFHSPMNSPEGSLFGLENNPVSRKYPPYDFSRAEIAKYESMARSIVEESKELFRTTGWKIKTENELAVVHSMTLSNGHTIFKISATFNSSPRNLFSELFYEVETIPKWNSAILEAQRLQIIDDHTDIIYQLSASGAGGLVSSRDFVSLRYWTQIDNSYLIATKSTIHPNVPRNSKYVRGENGVTSLLIEPSENEHQTRMNFILNTNLKGWIPQSIVDLALVDTLLDYVRCLKAHVDKMNERDLIFDNRVRSWRELPLRFADFGVLHRNELSGALKGLTRVHRFQQDDAHIFCTPEQIGEEMKGALDFLIYLEDNSRKRIVLFRRLLIESMPRFYFRSTFIETGIIVVVVVTAYRKIL</sequence>
<dbReference type="Pfam" id="PF01852">
    <property type="entry name" value="START"/>
    <property type="match status" value="1"/>
</dbReference>
<evidence type="ECO:0000256" key="10">
    <source>
        <dbReference type="ARBA" id="ARBA00049515"/>
    </source>
</evidence>
<feature type="transmembrane region" description="Helical" evidence="11">
    <location>
        <begin position="63"/>
        <end position="86"/>
    </location>
</feature>
<dbReference type="InterPro" id="IPR019498">
    <property type="entry name" value="MENTAL"/>
</dbReference>
<evidence type="ECO:0000256" key="4">
    <source>
        <dbReference type="ARBA" id="ARBA00022692"/>
    </source>
</evidence>
<gene>
    <name evidence="15" type="ORF">WA026_017554</name>
</gene>
<dbReference type="GO" id="GO:0005524">
    <property type="term" value="F:ATP binding"/>
    <property type="evidence" value="ECO:0007669"/>
    <property type="project" value="UniProtKB-KW"/>
</dbReference>
<evidence type="ECO:0000256" key="3">
    <source>
        <dbReference type="ARBA" id="ARBA00022598"/>
    </source>
</evidence>
<dbReference type="PRINTS" id="PR01047">
    <property type="entry name" value="TRNASYNTHTHR"/>
</dbReference>
<feature type="domain" description="Aminoacyl-transfer RNA synthetases class-II family profile" evidence="13">
    <location>
        <begin position="478"/>
        <end position="533"/>
    </location>
</feature>
<dbReference type="InterPro" id="IPR002913">
    <property type="entry name" value="START_lipid-bd_dom"/>
</dbReference>
<comment type="catalytic activity">
    <reaction evidence="10">
        <text>tRNA(Thr) + L-threonine + ATP = L-threonyl-tRNA(Thr) + AMP + diphosphate + H(+)</text>
        <dbReference type="Rhea" id="RHEA:24624"/>
        <dbReference type="Rhea" id="RHEA-COMP:9670"/>
        <dbReference type="Rhea" id="RHEA-COMP:9704"/>
        <dbReference type="ChEBI" id="CHEBI:15378"/>
        <dbReference type="ChEBI" id="CHEBI:30616"/>
        <dbReference type="ChEBI" id="CHEBI:33019"/>
        <dbReference type="ChEBI" id="CHEBI:57926"/>
        <dbReference type="ChEBI" id="CHEBI:78442"/>
        <dbReference type="ChEBI" id="CHEBI:78534"/>
        <dbReference type="ChEBI" id="CHEBI:456215"/>
        <dbReference type="EC" id="6.1.1.3"/>
    </reaction>
</comment>
<dbReference type="GO" id="GO:0005789">
    <property type="term" value="C:endoplasmic reticulum membrane"/>
    <property type="evidence" value="ECO:0007669"/>
    <property type="project" value="TreeGrafter"/>
</dbReference>
<feature type="domain" description="START" evidence="12">
    <location>
        <begin position="282"/>
        <end position="465"/>
    </location>
</feature>
<dbReference type="Pfam" id="PF10457">
    <property type="entry name" value="MENTAL"/>
    <property type="match status" value="1"/>
</dbReference>
<evidence type="ECO:0000256" key="2">
    <source>
        <dbReference type="ARBA" id="ARBA00013163"/>
    </source>
</evidence>
<feature type="transmembrane region" description="Helical" evidence="11">
    <location>
        <begin position="166"/>
        <end position="183"/>
    </location>
</feature>
<evidence type="ECO:0000256" key="5">
    <source>
        <dbReference type="ARBA" id="ARBA00022741"/>
    </source>
</evidence>
<keyword evidence="16" id="KW-1185">Reference proteome</keyword>
<dbReference type="InterPro" id="IPR051869">
    <property type="entry name" value="STARD3"/>
</dbReference>
<dbReference type="AlphaFoldDB" id="A0AAW1USX3"/>
<comment type="subcellular location">
    <subcellularLocation>
        <location evidence="1">Membrane</location>
        <topology evidence="1">Multi-pass membrane protein</topology>
    </subcellularLocation>
</comment>
<keyword evidence="6" id="KW-0067">ATP-binding</keyword>
<dbReference type="InterPro" id="IPR002320">
    <property type="entry name" value="Thr-tRNA-ligase_IIa"/>
</dbReference>
<keyword evidence="3" id="KW-0436">Ligase</keyword>
<feature type="transmembrane region" description="Helical" evidence="11">
    <location>
        <begin position="106"/>
        <end position="126"/>
    </location>
</feature>
<evidence type="ECO:0000313" key="15">
    <source>
        <dbReference type="EMBL" id="KAK9886631.1"/>
    </source>
</evidence>
<keyword evidence="8" id="KW-0030">Aminoacyl-tRNA synthetase</keyword>
<evidence type="ECO:0000256" key="9">
    <source>
        <dbReference type="ARBA" id="ARBA00031900"/>
    </source>
</evidence>
<dbReference type="PANTHER" id="PTHR46121:SF4">
    <property type="entry name" value="STEROIDOGENIC ACUTE REGULATORY PROTEIN-LIKE"/>
    <property type="match status" value="1"/>
</dbReference>
<dbReference type="SUPFAM" id="SSF55681">
    <property type="entry name" value="Class II aaRS and biotin synthetases"/>
    <property type="match status" value="1"/>
</dbReference>
<dbReference type="InterPro" id="IPR006195">
    <property type="entry name" value="aa-tRNA-synth_II"/>
</dbReference>
<dbReference type="PANTHER" id="PTHR46121">
    <property type="entry name" value="STEROIDOGENIC ACUTE REGULATORY PROTEIN-LIKE"/>
    <property type="match status" value="1"/>
</dbReference>
<dbReference type="PROSITE" id="PS50862">
    <property type="entry name" value="AA_TRNA_LIGASE_II"/>
    <property type="match status" value="1"/>
</dbReference>
<dbReference type="Proteomes" id="UP001431783">
    <property type="component" value="Unassembled WGS sequence"/>
</dbReference>
<evidence type="ECO:0000259" key="12">
    <source>
        <dbReference type="PROSITE" id="PS50848"/>
    </source>
</evidence>
<feature type="transmembrane region" description="Helical" evidence="11">
    <location>
        <begin position="133"/>
        <end position="154"/>
    </location>
</feature>
<keyword evidence="4 11" id="KW-0812">Transmembrane</keyword>
<evidence type="ECO:0000256" key="6">
    <source>
        <dbReference type="ARBA" id="ARBA00022840"/>
    </source>
</evidence>
<dbReference type="InterPro" id="IPR023393">
    <property type="entry name" value="START-like_dom_sf"/>
</dbReference>
<dbReference type="GO" id="GO:0005765">
    <property type="term" value="C:lysosomal membrane"/>
    <property type="evidence" value="ECO:0007669"/>
    <property type="project" value="TreeGrafter"/>
</dbReference>
<evidence type="ECO:0000259" key="13">
    <source>
        <dbReference type="PROSITE" id="PS50862"/>
    </source>
</evidence>
<organism evidence="15 16">
    <name type="scientific">Henosepilachna vigintioctopunctata</name>
    <dbReference type="NCBI Taxonomy" id="420089"/>
    <lineage>
        <taxon>Eukaryota</taxon>
        <taxon>Metazoa</taxon>
        <taxon>Ecdysozoa</taxon>
        <taxon>Arthropoda</taxon>
        <taxon>Hexapoda</taxon>
        <taxon>Insecta</taxon>
        <taxon>Pterygota</taxon>
        <taxon>Neoptera</taxon>
        <taxon>Endopterygota</taxon>
        <taxon>Coleoptera</taxon>
        <taxon>Polyphaga</taxon>
        <taxon>Cucujiformia</taxon>
        <taxon>Coccinelloidea</taxon>
        <taxon>Coccinellidae</taxon>
        <taxon>Epilachninae</taxon>
        <taxon>Epilachnini</taxon>
        <taxon>Henosepilachna</taxon>
    </lineage>
</organism>
<evidence type="ECO:0000313" key="16">
    <source>
        <dbReference type="Proteomes" id="UP001431783"/>
    </source>
</evidence>
<dbReference type="GO" id="GO:0099044">
    <property type="term" value="P:vesicle tethering to endoplasmic reticulum"/>
    <property type="evidence" value="ECO:0007669"/>
    <property type="project" value="TreeGrafter"/>
</dbReference>
<evidence type="ECO:0000256" key="8">
    <source>
        <dbReference type="ARBA" id="ARBA00023146"/>
    </source>
</evidence>
<evidence type="ECO:0000256" key="1">
    <source>
        <dbReference type="ARBA" id="ARBA00004141"/>
    </source>
</evidence>
<keyword evidence="11" id="KW-1133">Transmembrane helix</keyword>
<evidence type="ECO:0000256" key="11">
    <source>
        <dbReference type="SAM" id="Phobius"/>
    </source>
</evidence>
<name>A0AAW1USX3_9CUCU</name>
<feature type="domain" description="MENTAL" evidence="14">
    <location>
        <begin position="57"/>
        <end position="230"/>
    </location>
</feature>
<protein>
    <recommendedName>
        <fullName evidence="2">threonine--tRNA ligase</fullName>
        <ecNumber evidence="2">6.1.1.3</ecNumber>
    </recommendedName>
    <alternativeName>
        <fullName evidence="9">Threonyl-tRNA synthetase</fullName>
    </alternativeName>
</protein>
<dbReference type="Pfam" id="PF00587">
    <property type="entry name" value="tRNA-synt_2b"/>
    <property type="match status" value="1"/>
</dbReference>
<dbReference type="GO" id="GO:0008289">
    <property type="term" value="F:lipid binding"/>
    <property type="evidence" value="ECO:0007669"/>
    <property type="project" value="InterPro"/>
</dbReference>